<organism evidence="5 6">
    <name type="scientific">Vibrio astriarenae</name>
    <dbReference type="NCBI Taxonomy" id="1481923"/>
    <lineage>
        <taxon>Bacteria</taxon>
        <taxon>Pseudomonadati</taxon>
        <taxon>Pseudomonadota</taxon>
        <taxon>Gammaproteobacteria</taxon>
        <taxon>Vibrionales</taxon>
        <taxon>Vibrionaceae</taxon>
        <taxon>Vibrio</taxon>
    </lineage>
</organism>
<keyword evidence="3" id="KW-0804">Transcription</keyword>
<evidence type="ECO:0000256" key="2">
    <source>
        <dbReference type="ARBA" id="ARBA00023125"/>
    </source>
</evidence>
<dbReference type="Pfam" id="PF12833">
    <property type="entry name" value="HTH_18"/>
    <property type="match status" value="1"/>
</dbReference>
<name>A0A7Z2T6B1_9VIBR</name>
<evidence type="ECO:0000313" key="5">
    <source>
        <dbReference type="EMBL" id="QIA65189.1"/>
    </source>
</evidence>
<keyword evidence="2" id="KW-0238">DNA-binding</keyword>
<gene>
    <name evidence="5" type="ORF">GT360_16680</name>
</gene>
<dbReference type="EMBL" id="CP047476">
    <property type="protein sequence ID" value="QIA65189.1"/>
    <property type="molecule type" value="Genomic_DNA"/>
</dbReference>
<dbReference type="InterPro" id="IPR009057">
    <property type="entry name" value="Homeodomain-like_sf"/>
</dbReference>
<dbReference type="PROSITE" id="PS01124">
    <property type="entry name" value="HTH_ARAC_FAMILY_2"/>
    <property type="match status" value="1"/>
</dbReference>
<dbReference type="InterPro" id="IPR032687">
    <property type="entry name" value="AraC-type_N"/>
</dbReference>
<keyword evidence="6" id="KW-1185">Reference proteome</keyword>
<dbReference type="PANTHER" id="PTHR47894:SF4">
    <property type="entry name" value="HTH-TYPE TRANSCRIPTIONAL REGULATOR GADX"/>
    <property type="match status" value="1"/>
</dbReference>
<dbReference type="InterPro" id="IPR018060">
    <property type="entry name" value="HTH_AraC"/>
</dbReference>
<dbReference type="GO" id="GO:0003700">
    <property type="term" value="F:DNA-binding transcription factor activity"/>
    <property type="evidence" value="ECO:0007669"/>
    <property type="project" value="InterPro"/>
</dbReference>
<dbReference type="KEGG" id="vas:GT360_16680"/>
<dbReference type="RefSeq" id="WP_164650089.1">
    <property type="nucleotide sequence ID" value="NZ_CP047476.1"/>
</dbReference>
<evidence type="ECO:0000259" key="4">
    <source>
        <dbReference type="PROSITE" id="PS01124"/>
    </source>
</evidence>
<dbReference type="AlphaFoldDB" id="A0A7Z2T6B1"/>
<dbReference type="SUPFAM" id="SSF46689">
    <property type="entry name" value="Homeodomain-like"/>
    <property type="match status" value="1"/>
</dbReference>
<dbReference type="PANTHER" id="PTHR47894">
    <property type="entry name" value="HTH-TYPE TRANSCRIPTIONAL REGULATOR GADX"/>
    <property type="match status" value="1"/>
</dbReference>
<dbReference type="Pfam" id="PF12625">
    <property type="entry name" value="Arabinose_bd"/>
    <property type="match status" value="1"/>
</dbReference>
<accession>A0A7Z2T6B1</accession>
<dbReference type="GO" id="GO:0005829">
    <property type="term" value="C:cytosol"/>
    <property type="evidence" value="ECO:0007669"/>
    <property type="project" value="TreeGrafter"/>
</dbReference>
<sequence>MSVTRFIRVFVMENLYLNCLNKYGVDPDSISVPKAVFENSMALIPTSQVAVLYSELEKHSGDGDYVLNSMAGSPLDHTKMISRWILSAPDVTSCVRRFNGGVFCLHSGATVQGSQIGNIIKWTYDVKGLPVNIRVHDSVRFAIFMVKLLRDYLGENYTPVRVLLCGFRSNQKVYDSFFGCEVVWNHHRTEVWLSNEDRLHSKQLDTRKTHNLAMTYSELDSLLDMPNPDEFLKNVSEMIKYCRYYGLPTVERVAGFMGLSSQQLQRKLNAEGASFTVLFNYVLGNYAAEQLTKGKSPKIVAQSIGYTNVGSFNRMFKKQRGVTPLEYLDLNRT</sequence>
<dbReference type="Gene3D" id="1.10.10.60">
    <property type="entry name" value="Homeodomain-like"/>
    <property type="match status" value="1"/>
</dbReference>
<evidence type="ECO:0000256" key="3">
    <source>
        <dbReference type="ARBA" id="ARBA00023163"/>
    </source>
</evidence>
<keyword evidence="1" id="KW-0805">Transcription regulation</keyword>
<dbReference type="GO" id="GO:0000976">
    <property type="term" value="F:transcription cis-regulatory region binding"/>
    <property type="evidence" value="ECO:0007669"/>
    <property type="project" value="TreeGrafter"/>
</dbReference>
<dbReference type="Proteomes" id="UP000464262">
    <property type="component" value="Chromosome 2"/>
</dbReference>
<evidence type="ECO:0000256" key="1">
    <source>
        <dbReference type="ARBA" id="ARBA00023015"/>
    </source>
</evidence>
<feature type="domain" description="HTH araC/xylS-type" evidence="4">
    <location>
        <begin position="229"/>
        <end position="330"/>
    </location>
</feature>
<evidence type="ECO:0000313" key="6">
    <source>
        <dbReference type="Proteomes" id="UP000464262"/>
    </source>
</evidence>
<reference evidence="5 6" key="1">
    <citation type="submission" date="2020-01" db="EMBL/GenBank/DDBJ databases">
        <title>Whole genome and functional gene identification of agarase of Vibrio HN897.</title>
        <authorList>
            <person name="Liu Y."/>
            <person name="Zhao Z."/>
        </authorList>
    </citation>
    <scope>NUCLEOTIDE SEQUENCE [LARGE SCALE GENOMIC DNA]</scope>
    <source>
        <strain evidence="5 6">HN897</strain>
    </source>
</reference>
<dbReference type="SMART" id="SM00342">
    <property type="entry name" value="HTH_ARAC"/>
    <property type="match status" value="1"/>
</dbReference>
<proteinExistence type="predicted"/>
<protein>
    <submittedName>
        <fullName evidence="5">Helix-turn-helix domain-containing protein</fullName>
    </submittedName>
</protein>